<feature type="region of interest" description="Disordered" evidence="1">
    <location>
        <begin position="82"/>
        <end position="123"/>
    </location>
</feature>
<dbReference type="SUPFAM" id="SSF52540">
    <property type="entry name" value="P-loop containing nucleoside triphosphate hydrolases"/>
    <property type="match status" value="1"/>
</dbReference>
<protein>
    <recommendedName>
        <fullName evidence="4">MinD-like ATPase involved in chromosome partitioning or flagellar assembly</fullName>
    </recommendedName>
</protein>
<gene>
    <name evidence="2" type="ORF">M6B22_07005</name>
</gene>
<dbReference type="Proteomes" id="UP001164693">
    <property type="component" value="Chromosome"/>
</dbReference>
<accession>A0ABY7K2S8</accession>
<evidence type="ECO:0000313" key="3">
    <source>
        <dbReference type="Proteomes" id="UP001164693"/>
    </source>
</evidence>
<evidence type="ECO:0000256" key="1">
    <source>
        <dbReference type="SAM" id="MobiDB-lite"/>
    </source>
</evidence>
<evidence type="ECO:0008006" key="4">
    <source>
        <dbReference type="Google" id="ProtNLM"/>
    </source>
</evidence>
<dbReference type="InterPro" id="IPR027417">
    <property type="entry name" value="P-loop_NTPase"/>
</dbReference>
<feature type="region of interest" description="Disordered" evidence="1">
    <location>
        <begin position="1"/>
        <end position="33"/>
    </location>
</feature>
<dbReference type="RefSeq" id="WP_269445043.1">
    <property type="nucleotide sequence ID" value="NZ_CP097463.1"/>
</dbReference>
<reference evidence="2" key="1">
    <citation type="submission" date="2022-05" db="EMBL/GenBank/DDBJ databases">
        <title>Jatrophihabitans sp. SB3-54 whole genome sequence.</title>
        <authorList>
            <person name="Suh M.K."/>
            <person name="Eom M.K."/>
            <person name="Kim J.S."/>
            <person name="Kim H.S."/>
            <person name="Do H.E."/>
            <person name="Shin Y.K."/>
            <person name="Lee J.-S."/>
        </authorList>
    </citation>
    <scope>NUCLEOTIDE SEQUENCE</scope>
    <source>
        <strain evidence="2">SB3-54</strain>
    </source>
</reference>
<dbReference type="EMBL" id="CP097463">
    <property type="protein sequence ID" value="WAX58505.1"/>
    <property type="molecule type" value="Genomic_DNA"/>
</dbReference>
<evidence type="ECO:0000313" key="2">
    <source>
        <dbReference type="EMBL" id="WAX58505.1"/>
    </source>
</evidence>
<feature type="compositionally biased region" description="Pro residues" evidence="1">
    <location>
        <begin position="107"/>
        <end position="117"/>
    </location>
</feature>
<feature type="compositionally biased region" description="Low complexity" evidence="1">
    <location>
        <begin position="95"/>
        <end position="106"/>
    </location>
</feature>
<name>A0ABY7K2S8_9ACTN</name>
<proteinExistence type="predicted"/>
<organism evidence="2 3">
    <name type="scientific">Jatrophihabitans cynanchi</name>
    <dbReference type="NCBI Taxonomy" id="2944128"/>
    <lineage>
        <taxon>Bacteria</taxon>
        <taxon>Bacillati</taxon>
        <taxon>Actinomycetota</taxon>
        <taxon>Actinomycetes</taxon>
        <taxon>Jatrophihabitantales</taxon>
        <taxon>Jatrophihabitantaceae</taxon>
        <taxon>Jatrophihabitans</taxon>
    </lineage>
</organism>
<dbReference type="Gene3D" id="3.40.50.300">
    <property type="entry name" value="P-loop containing nucleotide triphosphate hydrolases"/>
    <property type="match status" value="1"/>
</dbReference>
<feature type="region of interest" description="Disordered" evidence="1">
    <location>
        <begin position="136"/>
        <end position="174"/>
    </location>
</feature>
<keyword evidence="3" id="KW-1185">Reference proteome</keyword>
<sequence length="432" mass="43607">MSPQPLAEDLDELEDRDAAKSRTAPDAAVAPATIRQRVATRDLLAAIQQARRAAGLHDAAAAHPPVGDGEAYGIRAAQRHDPLEGNAPVAPPSPVANALATDLPTRPTSPPDPPEPWLPERDGPVSLAGVAAPRTHIRTGQAVAAPDKAARRPARERKQSPPARTRVLDPGMTATAAGAPPRLIVVAACGGAGATTLAVLVAAALAATPSAVLVTAGSDRGALSGRCNAVGGDLVALAEWTSQHPRVGLQPSTPGMSSGDVGTGPMVLAAPNRELGGAHLDAATAAAVLAAAATTTAAVLVDWRCPLPLPDEFWPIATHVLVVAPFTTLGLLDAEYAVQAVESAAPAGGAALSVAAVDVRGGGPRRGRAALARLRALGVSVTSVPHDPALADDPQVHWPALRPRTRAAVTAVLTHVLAAGPTHHLTSEGNAP</sequence>